<comment type="caution">
    <text evidence="1">The sequence shown here is derived from an EMBL/GenBank/DDBJ whole genome shotgun (WGS) entry which is preliminary data.</text>
</comment>
<sequence>MQNKELIKRPLKIKKDLTGEKYGRLQVIDVDYQKGGYTYYRCQCECGRRKTVRGTSLKAGAVKSCGCLQIKAGRNRKKHGLCKHPLYSVWSAMKSRCEDKSNIYYGGRGIKVADEWLEFEYFYHWCMRNGYKQGLSLDRIDTDGHYTPANCRFITLAEQNKNKRNNRQYEYQGEPMLIKEISEKTRIPIATLWHHLSKGKKVEDVIQHYSPYIKPIKDKSQYEQIRKKLLEIWNLNKELRILTKRELAVAMLKEYPRCMVASVTEKSYATLYRDCKRLIENN</sequence>
<evidence type="ECO:0000313" key="2">
    <source>
        <dbReference type="Proteomes" id="UP001169242"/>
    </source>
</evidence>
<organism evidence="1 2">
    <name type="scientific">Holtiella tumoricola</name>
    <dbReference type="NCBI Taxonomy" id="3018743"/>
    <lineage>
        <taxon>Bacteria</taxon>
        <taxon>Bacillati</taxon>
        <taxon>Bacillota</taxon>
        <taxon>Clostridia</taxon>
        <taxon>Lachnospirales</taxon>
        <taxon>Cellulosilyticaceae</taxon>
        <taxon>Holtiella</taxon>
    </lineage>
</organism>
<gene>
    <name evidence="1" type="ORF">PBV87_13240</name>
</gene>
<evidence type="ECO:0000313" key="1">
    <source>
        <dbReference type="EMBL" id="MDA3732451.1"/>
    </source>
</evidence>
<protein>
    <submittedName>
        <fullName evidence="1">Uncharacterized protein</fullName>
    </submittedName>
</protein>
<keyword evidence="2" id="KW-1185">Reference proteome</keyword>
<dbReference type="Proteomes" id="UP001169242">
    <property type="component" value="Unassembled WGS sequence"/>
</dbReference>
<reference evidence="1" key="1">
    <citation type="journal article" date="2023" name="Int. J. Syst. Evol. Microbiol.">
        <title>&lt;i&gt;Holtiella tumoricola&lt;/i&gt; gen. nov. sp. nov., isolated from a human clinical sample.</title>
        <authorList>
            <person name="Allen-Vercoe E."/>
            <person name="Daigneault M.C."/>
            <person name="Vancuren S.J."/>
            <person name="Cochrane K."/>
            <person name="O'Neal L.L."/>
            <person name="Sankaranarayanan K."/>
            <person name="Lawson P.A."/>
        </authorList>
    </citation>
    <scope>NUCLEOTIDE SEQUENCE</scope>
    <source>
        <strain evidence="1">CC70A</strain>
    </source>
</reference>
<name>A0AA42J1S2_9FIRM</name>
<dbReference type="RefSeq" id="WP_271012596.1">
    <property type="nucleotide sequence ID" value="NZ_JAQIFT010000048.1"/>
</dbReference>
<dbReference type="AlphaFoldDB" id="A0AA42J1S2"/>
<proteinExistence type="predicted"/>
<accession>A0AA42J1S2</accession>
<dbReference type="EMBL" id="JAQIFT010000048">
    <property type="protein sequence ID" value="MDA3732451.1"/>
    <property type="molecule type" value="Genomic_DNA"/>
</dbReference>